<name>A0A427XGV9_9TREE</name>
<dbReference type="STRING" id="105984.A0A427XGV9"/>
<feature type="region of interest" description="Disordered" evidence="1">
    <location>
        <begin position="1"/>
        <end position="52"/>
    </location>
</feature>
<feature type="transmembrane region" description="Helical" evidence="2">
    <location>
        <begin position="192"/>
        <end position="214"/>
    </location>
</feature>
<dbReference type="EMBL" id="RSCE01000013">
    <property type="protein sequence ID" value="RSH77997.1"/>
    <property type="molecule type" value="Genomic_DNA"/>
</dbReference>
<dbReference type="RefSeq" id="XP_028473144.1">
    <property type="nucleotide sequence ID" value="XM_028618188.1"/>
</dbReference>
<comment type="caution">
    <text evidence="3">The sequence shown here is derived from an EMBL/GenBank/DDBJ whole genome shotgun (WGS) entry which is preliminary data.</text>
</comment>
<evidence type="ECO:0000313" key="3">
    <source>
        <dbReference type="EMBL" id="RSH77997.1"/>
    </source>
</evidence>
<evidence type="ECO:0000256" key="2">
    <source>
        <dbReference type="SAM" id="Phobius"/>
    </source>
</evidence>
<dbReference type="PANTHER" id="PTHR39605:SF1">
    <property type="entry name" value="MAJOR FACILITATOR SUPERFAMILY (MFS) PROFILE DOMAIN-CONTAINING PROTEIN"/>
    <property type="match status" value="1"/>
</dbReference>
<protein>
    <submittedName>
        <fullName evidence="3">Uncharacterized protein</fullName>
    </submittedName>
</protein>
<dbReference type="AlphaFoldDB" id="A0A427XGV9"/>
<reference evidence="3 4" key="1">
    <citation type="submission" date="2018-11" db="EMBL/GenBank/DDBJ databases">
        <title>Genome sequence of Apiotrichum porosum DSM 27194.</title>
        <authorList>
            <person name="Aliyu H."/>
            <person name="Gorte O."/>
            <person name="Ochsenreither K."/>
        </authorList>
    </citation>
    <scope>NUCLEOTIDE SEQUENCE [LARGE SCALE GENOMIC DNA]</scope>
    <source>
        <strain evidence="3 4">DSM 27194</strain>
    </source>
</reference>
<proteinExistence type="predicted"/>
<evidence type="ECO:0000313" key="4">
    <source>
        <dbReference type="Proteomes" id="UP000279236"/>
    </source>
</evidence>
<dbReference type="Proteomes" id="UP000279236">
    <property type="component" value="Unassembled WGS sequence"/>
</dbReference>
<dbReference type="GeneID" id="39586991"/>
<feature type="transmembrane region" description="Helical" evidence="2">
    <location>
        <begin position="136"/>
        <end position="156"/>
    </location>
</feature>
<sequence length="235" mass="24743">MSAAVELQPMGSSKASSPPPPYPPPPRRAVPQRDPSPGSLGRGYRQAEDMAKAATRPVEGALDAASVFGLAAAGWLTLMALPVLVLPRFILFLAQGSESGSPSHALKTGHLGVLNSGPVPSYDRGHYDSLTSLESFLLHMMGMGMLALAALCVFVIVPTYTPVSKCRVPAIGVLSALFCFSAIFGWNAPLGALAVLLGLGNGVLGCWGAWSLFFGNEEGHNKHKILKPNSRLKRL</sequence>
<feature type="transmembrane region" description="Helical" evidence="2">
    <location>
        <begin position="168"/>
        <end position="186"/>
    </location>
</feature>
<evidence type="ECO:0000256" key="1">
    <source>
        <dbReference type="SAM" id="MobiDB-lite"/>
    </source>
</evidence>
<accession>A0A427XGV9</accession>
<dbReference type="PANTHER" id="PTHR39605">
    <property type="entry name" value="MAJOR FACILITATOR SUPERFAMILY (MFS) PROFILE DOMAIN-CONTAINING PROTEIN"/>
    <property type="match status" value="1"/>
</dbReference>
<organism evidence="3 4">
    <name type="scientific">Apiotrichum porosum</name>
    <dbReference type="NCBI Taxonomy" id="105984"/>
    <lineage>
        <taxon>Eukaryota</taxon>
        <taxon>Fungi</taxon>
        <taxon>Dikarya</taxon>
        <taxon>Basidiomycota</taxon>
        <taxon>Agaricomycotina</taxon>
        <taxon>Tremellomycetes</taxon>
        <taxon>Trichosporonales</taxon>
        <taxon>Trichosporonaceae</taxon>
        <taxon>Apiotrichum</taxon>
    </lineage>
</organism>
<keyword evidence="2" id="KW-0812">Transmembrane</keyword>
<feature type="compositionally biased region" description="Pro residues" evidence="1">
    <location>
        <begin position="17"/>
        <end position="28"/>
    </location>
</feature>
<feature type="transmembrane region" description="Helical" evidence="2">
    <location>
        <begin position="60"/>
        <end position="85"/>
    </location>
</feature>
<keyword evidence="2" id="KW-1133">Transmembrane helix</keyword>
<keyword evidence="2" id="KW-0472">Membrane</keyword>
<dbReference type="OrthoDB" id="2595773at2759"/>
<keyword evidence="4" id="KW-1185">Reference proteome</keyword>
<gene>
    <name evidence="3" type="ORF">EHS24_002448</name>
</gene>